<gene>
    <name evidence="2" type="ORF">TSUD_42960</name>
</gene>
<sequence>MMKIIIIINNNDDDDGDDDDDDVDGNNRVKEEEEKEVNSDGSVKKGRRDGKALYIIQRTVSSLGISRRHIGKLSTGK</sequence>
<name>A0A2Z6M3G9_TRISU</name>
<proteinExistence type="predicted"/>
<feature type="compositionally biased region" description="Acidic residues" evidence="1">
    <location>
        <begin position="11"/>
        <end position="24"/>
    </location>
</feature>
<keyword evidence="3" id="KW-1185">Reference proteome</keyword>
<protein>
    <submittedName>
        <fullName evidence="2">Uncharacterized protein</fullName>
    </submittedName>
</protein>
<feature type="compositionally biased region" description="Basic and acidic residues" evidence="1">
    <location>
        <begin position="25"/>
        <end position="38"/>
    </location>
</feature>
<evidence type="ECO:0000313" key="3">
    <source>
        <dbReference type="Proteomes" id="UP000242715"/>
    </source>
</evidence>
<dbReference type="Proteomes" id="UP000242715">
    <property type="component" value="Unassembled WGS sequence"/>
</dbReference>
<accession>A0A2Z6M3G9</accession>
<evidence type="ECO:0000256" key="1">
    <source>
        <dbReference type="SAM" id="MobiDB-lite"/>
    </source>
</evidence>
<organism evidence="2 3">
    <name type="scientific">Trifolium subterraneum</name>
    <name type="common">Subterranean clover</name>
    <dbReference type="NCBI Taxonomy" id="3900"/>
    <lineage>
        <taxon>Eukaryota</taxon>
        <taxon>Viridiplantae</taxon>
        <taxon>Streptophyta</taxon>
        <taxon>Embryophyta</taxon>
        <taxon>Tracheophyta</taxon>
        <taxon>Spermatophyta</taxon>
        <taxon>Magnoliopsida</taxon>
        <taxon>eudicotyledons</taxon>
        <taxon>Gunneridae</taxon>
        <taxon>Pentapetalae</taxon>
        <taxon>rosids</taxon>
        <taxon>fabids</taxon>
        <taxon>Fabales</taxon>
        <taxon>Fabaceae</taxon>
        <taxon>Papilionoideae</taxon>
        <taxon>50 kb inversion clade</taxon>
        <taxon>NPAAA clade</taxon>
        <taxon>Hologalegina</taxon>
        <taxon>IRL clade</taxon>
        <taxon>Trifolieae</taxon>
        <taxon>Trifolium</taxon>
    </lineage>
</organism>
<feature type="region of interest" description="Disordered" evidence="1">
    <location>
        <begin position="9"/>
        <end position="48"/>
    </location>
</feature>
<evidence type="ECO:0000313" key="2">
    <source>
        <dbReference type="EMBL" id="GAU13342.1"/>
    </source>
</evidence>
<reference evidence="3" key="1">
    <citation type="journal article" date="2017" name="Front. Plant Sci.">
        <title>Climate Clever Clovers: New Paradigm to Reduce the Environmental Footprint of Ruminants by Breeding Low Methanogenic Forages Utilizing Haplotype Variation.</title>
        <authorList>
            <person name="Kaur P."/>
            <person name="Appels R."/>
            <person name="Bayer P.E."/>
            <person name="Keeble-Gagnere G."/>
            <person name="Wang J."/>
            <person name="Hirakawa H."/>
            <person name="Shirasawa K."/>
            <person name="Vercoe P."/>
            <person name="Stefanova K."/>
            <person name="Durmic Z."/>
            <person name="Nichols P."/>
            <person name="Revell C."/>
            <person name="Isobe S.N."/>
            <person name="Edwards D."/>
            <person name="Erskine W."/>
        </authorList>
    </citation>
    <scope>NUCLEOTIDE SEQUENCE [LARGE SCALE GENOMIC DNA]</scope>
    <source>
        <strain evidence="3">cv. Daliak</strain>
    </source>
</reference>
<dbReference type="AlphaFoldDB" id="A0A2Z6M3G9"/>
<dbReference type="EMBL" id="DF973135">
    <property type="protein sequence ID" value="GAU13342.1"/>
    <property type="molecule type" value="Genomic_DNA"/>
</dbReference>